<feature type="compositionally biased region" description="Basic and acidic residues" evidence="1">
    <location>
        <begin position="16"/>
        <end position="29"/>
    </location>
</feature>
<keyword evidence="3" id="KW-1185">Reference proteome</keyword>
<feature type="region of interest" description="Disordered" evidence="1">
    <location>
        <begin position="1"/>
        <end position="29"/>
    </location>
</feature>
<evidence type="ECO:0000256" key="1">
    <source>
        <dbReference type="SAM" id="MobiDB-lite"/>
    </source>
</evidence>
<proteinExistence type="predicted"/>
<gene>
    <name evidence="2" type="ORF">EVAR_98027_1</name>
</gene>
<evidence type="ECO:0000313" key="2">
    <source>
        <dbReference type="EMBL" id="GBP91610.1"/>
    </source>
</evidence>
<dbReference type="AlphaFoldDB" id="A0A4C1ZUD6"/>
<sequence length="80" mass="9218">MTDDQREGRSSTAKNCVDRKQHQCCAARDRGRQRATYQQIWKSLGIDIDVDRAWNHKPKRSGKREGSGFKLRATLGSNRE</sequence>
<feature type="region of interest" description="Disordered" evidence="1">
    <location>
        <begin position="56"/>
        <end position="80"/>
    </location>
</feature>
<dbReference type="Proteomes" id="UP000299102">
    <property type="component" value="Unassembled WGS sequence"/>
</dbReference>
<organism evidence="2 3">
    <name type="scientific">Eumeta variegata</name>
    <name type="common">Bagworm moth</name>
    <name type="synonym">Eumeta japonica</name>
    <dbReference type="NCBI Taxonomy" id="151549"/>
    <lineage>
        <taxon>Eukaryota</taxon>
        <taxon>Metazoa</taxon>
        <taxon>Ecdysozoa</taxon>
        <taxon>Arthropoda</taxon>
        <taxon>Hexapoda</taxon>
        <taxon>Insecta</taxon>
        <taxon>Pterygota</taxon>
        <taxon>Neoptera</taxon>
        <taxon>Endopterygota</taxon>
        <taxon>Lepidoptera</taxon>
        <taxon>Glossata</taxon>
        <taxon>Ditrysia</taxon>
        <taxon>Tineoidea</taxon>
        <taxon>Psychidae</taxon>
        <taxon>Oiketicinae</taxon>
        <taxon>Eumeta</taxon>
    </lineage>
</organism>
<protein>
    <submittedName>
        <fullName evidence="2">Uncharacterized protein</fullName>
    </submittedName>
</protein>
<accession>A0A4C1ZUD6</accession>
<comment type="caution">
    <text evidence="2">The sequence shown here is derived from an EMBL/GenBank/DDBJ whole genome shotgun (WGS) entry which is preliminary data.</text>
</comment>
<reference evidence="2 3" key="1">
    <citation type="journal article" date="2019" name="Commun. Biol.">
        <title>The bagworm genome reveals a unique fibroin gene that provides high tensile strength.</title>
        <authorList>
            <person name="Kono N."/>
            <person name="Nakamura H."/>
            <person name="Ohtoshi R."/>
            <person name="Tomita M."/>
            <person name="Numata K."/>
            <person name="Arakawa K."/>
        </authorList>
    </citation>
    <scope>NUCLEOTIDE SEQUENCE [LARGE SCALE GENOMIC DNA]</scope>
</reference>
<dbReference type="EMBL" id="BGZK01002188">
    <property type="protein sequence ID" value="GBP91610.1"/>
    <property type="molecule type" value="Genomic_DNA"/>
</dbReference>
<name>A0A4C1ZUD6_EUMVA</name>
<evidence type="ECO:0000313" key="3">
    <source>
        <dbReference type="Proteomes" id="UP000299102"/>
    </source>
</evidence>